<evidence type="ECO:0000256" key="5">
    <source>
        <dbReference type="ARBA" id="ARBA00022989"/>
    </source>
</evidence>
<evidence type="ECO:0000313" key="9">
    <source>
        <dbReference type="Proteomes" id="UP000192756"/>
    </source>
</evidence>
<dbReference type="RefSeq" id="WP_084237044.1">
    <property type="nucleotide sequence ID" value="NZ_FWXT01000001.1"/>
</dbReference>
<keyword evidence="7" id="KW-0813">Transport</keyword>
<reference evidence="9" key="1">
    <citation type="submission" date="2017-04" db="EMBL/GenBank/DDBJ databases">
        <authorList>
            <person name="Varghese N."/>
            <person name="Submissions S."/>
        </authorList>
    </citation>
    <scope>NUCLEOTIDE SEQUENCE [LARGE SCALE GENOMIC DNA]</scope>
    <source>
        <strain evidence="9">DSM 12126</strain>
    </source>
</reference>
<dbReference type="InterPro" id="IPR003400">
    <property type="entry name" value="ExbD"/>
</dbReference>
<dbReference type="STRING" id="151894.SAMN04488524_0733"/>
<dbReference type="GO" id="GO:0005886">
    <property type="term" value="C:plasma membrane"/>
    <property type="evidence" value="ECO:0007669"/>
    <property type="project" value="UniProtKB-SubCell"/>
</dbReference>
<evidence type="ECO:0000256" key="2">
    <source>
        <dbReference type="ARBA" id="ARBA00005811"/>
    </source>
</evidence>
<evidence type="ECO:0000256" key="1">
    <source>
        <dbReference type="ARBA" id="ARBA00004162"/>
    </source>
</evidence>
<name>A0A1W1ZJ04_9SPHI</name>
<dbReference type="AlphaFoldDB" id="A0A1W1ZJ04"/>
<proteinExistence type="inferred from homology"/>
<dbReference type="PANTHER" id="PTHR30558">
    <property type="entry name" value="EXBD MEMBRANE COMPONENT OF PMF-DRIVEN MACROMOLECULE IMPORT SYSTEM"/>
    <property type="match status" value="1"/>
</dbReference>
<evidence type="ECO:0000256" key="6">
    <source>
        <dbReference type="ARBA" id="ARBA00023136"/>
    </source>
</evidence>
<evidence type="ECO:0000256" key="4">
    <source>
        <dbReference type="ARBA" id="ARBA00022692"/>
    </source>
</evidence>
<keyword evidence="5" id="KW-1133">Transmembrane helix</keyword>
<protein>
    <submittedName>
        <fullName evidence="8">Outer membrane transport energization protein ExbD</fullName>
    </submittedName>
</protein>
<gene>
    <name evidence="8" type="ORF">SAMN04488524_0733</name>
</gene>
<keyword evidence="9" id="KW-1185">Reference proteome</keyword>
<organism evidence="8 9">
    <name type="scientific">Pedobacter africanus</name>
    <dbReference type="NCBI Taxonomy" id="151894"/>
    <lineage>
        <taxon>Bacteria</taxon>
        <taxon>Pseudomonadati</taxon>
        <taxon>Bacteroidota</taxon>
        <taxon>Sphingobacteriia</taxon>
        <taxon>Sphingobacteriales</taxon>
        <taxon>Sphingobacteriaceae</taxon>
        <taxon>Pedobacter</taxon>
    </lineage>
</organism>
<comment type="subcellular location">
    <subcellularLocation>
        <location evidence="1">Cell membrane</location>
        <topology evidence="1">Single-pass membrane protein</topology>
    </subcellularLocation>
    <subcellularLocation>
        <location evidence="7">Cell membrane</location>
        <topology evidence="7">Single-pass type II membrane protein</topology>
    </subcellularLocation>
</comment>
<keyword evidence="7" id="KW-0653">Protein transport</keyword>
<evidence type="ECO:0000313" key="8">
    <source>
        <dbReference type="EMBL" id="SMC48001.1"/>
    </source>
</evidence>
<dbReference type="PANTHER" id="PTHR30558:SF3">
    <property type="entry name" value="BIOPOLYMER TRANSPORT PROTEIN EXBD-RELATED"/>
    <property type="match status" value="1"/>
</dbReference>
<evidence type="ECO:0000256" key="3">
    <source>
        <dbReference type="ARBA" id="ARBA00022475"/>
    </source>
</evidence>
<sequence length="169" mass="18859">MAELNTIRKATPRVDLTAMVDLAFLLITFFMLTTSLSKPVAMDIAKPDESEDGHQEPVPASRSMTILLGKNNKLAWYMGEAGKNQPVIEGFGQVRQSIIRNRDMVALKNNNDAKKTLFIIVKPTSGSSYKNFVDIMDELRIAKITAAPAIDDDHITAEEQHFLKAHKIF</sequence>
<accession>A0A1W1ZJ04</accession>
<evidence type="ECO:0000256" key="7">
    <source>
        <dbReference type="RuleBase" id="RU003879"/>
    </source>
</evidence>
<keyword evidence="4 7" id="KW-0812">Transmembrane</keyword>
<dbReference type="OrthoDB" id="952702at2"/>
<keyword evidence="6" id="KW-0472">Membrane</keyword>
<dbReference type="EMBL" id="FWXT01000001">
    <property type="protein sequence ID" value="SMC48001.1"/>
    <property type="molecule type" value="Genomic_DNA"/>
</dbReference>
<dbReference type="GO" id="GO:0015031">
    <property type="term" value="P:protein transport"/>
    <property type="evidence" value="ECO:0007669"/>
    <property type="project" value="UniProtKB-KW"/>
</dbReference>
<dbReference type="Proteomes" id="UP000192756">
    <property type="component" value="Unassembled WGS sequence"/>
</dbReference>
<dbReference type="GO" id="GO:0022857">
    <property type="term" value="F:transmembrane transporter activity"/>
    <property type="evidence" value="ECO:0007669"/>
    <property type="project" value="InterPro"/>
</dbReference>
<keyword evidence="3" id="KW-1003">Cell membrane</keyword>
<dbReference type="Pfam" id="PF02472">
    <property type="entry name" value="ExbD"/>
    <property type="match status" value="1"/>
</dbReference>
<comment type="similarity">
    <text evidence="2 7">Belongs to the ExbD/TolR family.</text>
</comment>